<reference evidence="7" key="2">
    <citation type="submission" date="2021-04" db="EMBL/GenBank/DDBJ databases">
        <authorList>
            <person name="Gilroy R."/>
        </authorList>
    </citation>
    <scope>NUCLEOTIDE SEQUENCE</scope>
    <source>
        <strain evidence="7">5933</strain>
    </source>
</reference>
<keyword evidence="3 4" id="KW-0520">NAD</keyword>
<dbReference type="PROSITE" id="PS51257">
    <property type="entry name" value="PROKAR_LIPOPROTEIN"/>
    <property type="match status" value="1"/>
</dbReference>
<dbReference type="InterPro" id="IPR003000">
    <property type="entry name" value="Sirtuin"/>
</dbReference>
<feature type="binding site" evidence="4">
    <location>
        <position position="33"/>
    </location>
    <ligand>
        <name>NAD(+)</name>
        <dbReference type="ChEBI" id="CHEBI:57540"/>
    </ligand>
</feature>
<dbReference type="InterPro" id="IPR050134">
    <property type="entry name" value="NAD-dep_sirtuin_deacylases"/>
</dbReference>
<evidence type="ECO:0000313" key="7">
    <source>
        <dbReference type="EMBL" id="HJC71901.1"/>
    </source>
</evidence>
<feature type="binding site" evidence="4 5">
    <location>
        <position position="126"/>
    </location>
    <ligand>
        <name>Zn(2+)</name>
        <dbReference type="ChEBI" id="CHEBI:29105"/>
    </ligand>
</feature>
<feature type="binding site" evidence="4">
    <location>
        <position position="103"/>
    </location>
    <ligand>
        <name>nicotinamide</name>
        <dbReference type="ChEBI" id="CHEBI:17154"/>
    </ligand>
</feature>
<comment type="cofactor">
    <cofactor evidence="4">
        <name>Zn(2+)</name>
        <dbReference type="ChEBI" id="CHEBI:29105"/>
    </cofactor>
    <text evidence="4">Binds 1 zinc ion per subunit.</text>
</comment>
<feature type="binding site" evidence="4">
    <location>
        <position position="187"/>
    </location>
    <ligand>
        <name>NAD(+)</name>
        <dbReference type="ChEBI" id="CHEBI:57540"/>
    </ligand>
</feature>
<comment type="caution">
    <text evidence="4">Lacks conserved residue(s) required for the propagation of feature annotation.</text>
</comment>
<feature type="active site" description="Proton acceptor" evidence="4 5">
    <location>
        <position position="118"/>
    </location>
</feature>
<feature type="binding site" evidence="4">
    <location>
        <position position="32"/>
    </location>
    <ligand>
        <name>nicotinamide</name>
        <dbReference type="ChEBI" id="CHEBI:17154"/>
    </ligand>
</feature>
<feature type="binding site" evidence="4 5">
    <location>
        <position position="147"/>
    </location>
    <ligand>
        <name>Zn(2+)</name>
        <dbReference type="ChEBI" id="CHEBI:29105"/>
    </ligand>
</feature>
<reference evidence="7" key="1">
    <citation type="journal article" date="2021" name="PeerJ">
        <title>Extensive microbial diversity within the chicken gut microbiome revealed by metagenomics and culture.</title>
        <authorList>
            <person name="Gilroy R."/>
            <person name="Ravi A."/>
            <person name="Getino M."/>
            <person name="Pursley I."/>
            <person name="Horton D.L."/>
            <person name="Alikhan N.F."/>
            <person name="Baker D."/>
            <person name="Gharbi K."/>
            <person name="Hall N."/>
            <person name="Watson M."/>
            <person name="Adriaenssens E.M."/>
            <person name="Foster-Nyarko E."/>
            <person name="Jarju S."/>
            <person name="Secka A."/>
            <person name="Antonio M."/>
            <person name="Oren A."/>
            <person name="Chaudhuri R.R."/>
            <person name="La Ragione R."/>
            <person name="Hildebrand F."/>
            <person name="Pallen M.J."/>
        </authorList>
    </citation>
    <scope>NUCLEOTIDE SEQUENCE</scope>
    <source>
        <strain evidence="7">5933</strain>
    </source>
</reference>
<feature type="binding site" evidence="4">
    <location>
        <position position="118"/>
    </location>
    <ligand>
        <name>NAD(+)</name>
        <dbReference type="ChEBI" id="CHEBI:57540"/>
    </ligand>
</feature>
<comment type="function">
    <text evidence="4">NAD-dependent protein deacetylase which modulates the activities of several enzymes which are inactive in their acetylated form.</text>
</comment>
<name>A0A9D2Q5K7_9FIRM</name>
<organism evidence="7 8">
    <name type="scientific">Candidatus Ruthenibacterium merdavium</name>
    <dbReference type="NCBI Taxonomy" id="2838752"/>
    <lineage>
        <taxon>Bacteria</taxon>
        <taxon>Bacillati</taxon>
        <taxon>Bacillota</taxon>
        <taxon>Clostridia</taxon>
        <taxon>Eubacteriales</taxon>
        <taxon>Oscillospiraceae</taxon>
        <taxon>Ruthenibacterium</taxon>
    </lineage>
</organism>
<sequence length="234" mass="26287">MDKRLSALVEKARRIVFFGGAGVSCESGIPDFRSQDGLYNQQYAYPPEEILSHHFFMQNPEEFYRFYRDKMLYPKAKPNAAHLKLAQWEEQGKLRAVITQNIDGLHQMAGSRRVYELHGSVHRNRCMKCGKFYGLETILSTQGVPRCECGGMIKPEVVLYEEALDQSVIEQAVNALMEADLLMVGGTSLNVYPAAGLLRYFSGEHLVVLNKTPTSADRRASLVIQEPIAEVLGS</sequence>
<comment type="catalytic activity">
    <reaction evidence="4">
        <text>N(6)-acetyl-L-lysyl-[protein] + NAD(+) + H2O = 2''-O-acetyl-ADP-D-ribose + nicotinamide + L-lysyl-[protein]</text>
        <dbReference type="Rhea" id="RHEA:43636"/>
        <dbReference type="Rhea" id="RHEA-COMP:9752"/>
        <dbReference type="Rhea" id="RHEA-COMP:10731"/>
        <dbReference type="ChEBI" id="CHEBI:15377"/>
        <dbReference type="ChEBI" id="CHEBI:17154"/>
        <dbReference type="ChEBI" id="CHEBI:29969"/>
        <dbReference type="ChEBI" id="CHEBI:57540"/>
        <dbReference type="ChEBI" id="CHEBI:61930"/>
        <dbReference type="ChEBI" id="CHEBI:83767"/>
        <dbReference type="EC" id="2.3.1.286"/>
    </reaction>
</comment>
<evidence type="ECO:0000256" key="1">
    <source>
        <dbReference type="ARBA" id="ARBA00022490"/>
    </source>
</evidence>
<feature type="binding site" evidence="4">
    <location>
        <position position="32"/>
    </location>
    <ligand>
        <name>NAD(+)</name>
        <dbReference type="ChEBI" id="CHEBI:57540"/>
    </ligand>
</feature>
<dbReference type="PANTHER" id="PTHR11085">
    <property type="entry name" value="NAD-DEPENDENT PROTEIN DEACYLASE SIRTUIN-5, MITOCHONDRIAL-RELATED"/>
    <property type="match status" value="1"/>
</dbReference>
<feature type="binding site" evidence="4">
    <location>
        <position position="210"/>
    </location>
    <ligand>
        <name>NAD(+)</name>
        <dbReference type="ChEBI" id="CHEBI:57540"/>
    </ligand>
</feature>
<feature type="binding site" evidence="4">
    <location>
        <position position="100"/>
    </location>
    <ligand>
        <name>NAD(+)</name>
        <dbReference type="ChEBI" id="CHEBI:57540"/>
    </ligand>
</feature>
<comment type="caution">
    <text evidence="7">The sequence shown here is derived from an EMBL/GenBank/DDBJ whole genome shotgun (WGS) entry which is preliminary data.</text>
</comment>
<feature type="binding site" evidence="4">
    <location>
        <position position="188"/>
    </location>
    <ligand>
        <name>NAD(+)</name>
        <dbReference type="ChEBI" id="CHEBI:57540"/>
    </ligand>
</feature>
<accession>A0A9D2Q5K7</accession>
<evidence type="ECO:0000256" key="3">
    <source>
        <dbReference type="ARBA" id="ARBA00023027"/>
    </source>
</evidence>
<keyword evidence="2 4" id="KW-0808">Transferase</keyword>
<feature type="binding site" evidence="4">
    <location>
        <position position="102"/>
    </location>
    <ligand>
        <name>NAD(+)</name>
        <dbReference type="ChEBI" id="CHEBI:57540"/>
    </ligand>
</feature>
<keyword evidence="1 4" id="KW-0963">Cytoplasm</keyword>
<evidence type="ECO:0000259" key="6">
    <source>
        <dbReference type="PROSITE" id="PS50305"/>
    </source>
</evidence>
<feature type="domain" description="Deacetylase sirtuin-type" evidence="6">
    <location>
        <begin position="1"/>
        <end position="234"/>
    </location>
</feature>
<comment type="subcellular location">
    <subcellularLocation>
        <location evidence="4">Cytoplasm</location>
    </subcellularLocation>
</comment>
<dbReference type="EMBL" id="DWWA01000020">
    <property type="protein sequence ID" value="HJC71901.1"/>
    <property type="molecule type" value="Genomic_DNA"/>
</dbReference>
<dbReference type="EC" id="2.3.1.286" evidence="4"/>
<dbReference type="InterPro" id="IPR029035">
    <property type="entry name" value="DHS-like_NAD/FAD-binding_dom"/>
</dbReference>
<dbReference type="InterPro" id="IPR026590">
    <property type="entry name" value="Ssirtuin_cat_dom"/>
</dbReference>
<keyword evidence="4 5" id="KW-0862">Zinc</keyword>
<dbReference type="PANTHER" id="PTHR11085:SF4">
    <property type="entry name" value="NAD-DEPENDENT PROTEIN DEACYLASE"/>
    <property type="match status" value="1"/>
</dbReference>
<dbReference type="GO" id="GO:0017136">
    <property type="term" value="F:histone deacetylase activity, NAD-dependent"/>
    <property type="evidence" value="ECO:0007669"/>
    <property type="project" value="TreeGrafter"/>
</dbReference>
<dbReference type="Proteomes" id="UP000823918">
    <property type="component" value="Unassembled WGS sequence"/>
</dbReference>
<dbReference type="HAMAP" id="MF_01968">
    <property type="entry name" value="Sirtuin_ClassU"/>
    <property type="match status" value="1"/>
</dbReference>
<dbReference type="NCBIfam" id="NF001753">
    <property type="entry name" value="PRK00481.1-3"/>
    <property type="match status" value="1"/>
</dbReference>
<proteinExistence type="inferred from homology"/>
<dbReference type="GO" id="GO:0005737">
    <property type="term" value="C:cytoplasm"/>
    <property type="evidence" value="ECO:0007669"/>
    <property type="project" value="UniProtKB-SubCell"/>
</dbReference>
<dbReference type="AlphaFoldDB" id="A0A9D2Q5K7"/>
<evidence type="ECO:0000256" key="2">
    <source>
        <dbReference type="ARBA" id="ARBA00022679"/>
    </source>
</evidence>
<dbReference type="GO" id="GO:0070403">
    <property type="term" value="F:NAD+ binding"/>
    <property type="evidence" value="ECO:0007669"/>
    <property type="project" value="UniProtKB-UniRule"/>
</dbReference>
<dbReference type="Gene3D" id="3.40.50.1220">
    <property type="entry name" value="TPP-binding domain"/>
    <property type="match status" value="1"/>
</dbReference>
<feature type="binding site" evidence="4">
    <location>
        <position position="103"/>
    </location>
    <ligand>
        <name>NAD(+)</name>
        <dbReference type="ChEBI" id="CHEBI:57540"/>
    </ligand>
</feature>
<gene>
    <name evidence="4" type="primary">cobB</name>
    <name evidence="7" type="ORF">H9698_03800</name>
</gene>
<dbReference type="InterPro" id="IPR026591">
    <property type="entry name" value="Sirtuin_cat_small_dom_sf"/>
</dbReference>
<dbReference type="SUPFAM" id="SSF52467">
    <property type="entry name" value="DHS-like NAD/FAD-binding domain"/>
    <property type="match status" value="1"/>
</dbReference>
<feature type="binding site" evidence="4 5">
    <location>
        <position position="129"/>
    </location>
    <ligand>
        <name>Zn(2+)</name>
        <dbReference type="ChEBI" id="CHEBI:29105"/>
    </ligand>
</feature>
<dbReference type="InterPro" id="IPR028628">
    <property type="entry name" value="Sirtuin_class_U"/>
</dbReference>
<dbReference type="NCBIfam" id="NF001752">
    <property type="entry name" value="PRK00481.1-1"/>
    <property type="match status" value="1"/>
</dbReference>
<keyword evidence="4 5" id="KW-0479">Metal-binding</keyword>
<comment type="similarity">
    <text evidence="4">Belongs to the sirtuin family. Class U subfamily.</text>
</comment>
<protein>
    <recommendedName>
        <fullName evidence="4">NAD-dependent protein deacetylase</fullName>
        <ecNumber evidence="4">2.3.1.286</ecNumber>
    </recommendedName>
    <alternativeName>
        <fullName evidence="4">Regulatory protein SIR2 homolog</fullName>
    </alternativeName>
</protein>
<feature type="binding site" evidence="4 5">
    <location>
        <position position="149"/>
    </location>
    <ligand>
        <name>Zn(2+)</name>
        <dbReference type="ChEBI" id="CHEBI:29105"/>
    </ligand>
</feature>
<evidence type="ECO:0000256" key="4">
    <source>
        <dbReference type="HAMAP-Rule" id="MF_01968"/>
    </source>
</evidence>
<dbReference type="Pfam" id="PF02146">
    <property type="entry name" value="SIR2"/>
    <property type="match status" value="1"/>
</dbReference>
<evidence type="ECO:0000256" key="5">
    <source>
        <dbReference type="PROSITE-ProRule" id="PRU00236"/>
    </source>
</evidence>
<dbReference type="PROSITE" id="PS50305">
    <property type="entry name" value="SIRTUIN"/>
    <property type="match status" value="1"/>
</dbReference>
<feature type="binding site" evidence="4">
    <location>
        <position position="228"/>
    </location>
    <ligand>
        <name>NAD(+)</name>
        <dbReference type="ChEBI" id="CHEBI:57540"/>
    </ligand>
</feature>
<feature type="binding site" evidence="4">
    <location>
        <position position="21"/>
    </location>
    <ligand>
        <name>NAD(+)</name>
        <dbReference type="ChEBI" id="CHEBI:57540"/>
    </ligand>
</feature>
<evidence type="ECO:0000313" key="8">
    <source>
        <dbReference type="Proteomes" id="UP000823918"/>
    </source>
</evidence>
<dbReference type="GO" id="GO:0008270">
    <property type="term" value="F:zinc ion binding"/>
    <property type="evidence" value="ECO:0007669"/>
    <property type="project" value="UniProtKB-UniRule"/>
</dbReference>
<feature type="binding site" evidence="4">
    <location>
        <position position="102"/>
    </location>
    <ligand>
        <name>nicotinamide</name>
        <dbReference type="ChEBI" id="CHEBI:17154"/>
    </ligand>
</feature>
<dbReference type="Gene3D" id="3.30.1600.10">
    <property type="entry name" value="SIR2/SIRT2 'Small Domain"/>
    <property type="match status" value="1"/>
</dbReference>